<evidence type="ECO:0000256" key="8">
    <source>
        <dbReference type="ARBA" id="ARBA00023080"/>
    </source>
</evidence>
<dbReference type="EC" id="3.5.4.6" evidence="4"/>
<evidence type="ECO:0000256" key="6">
    <source>
        <dbReference type="ARBA" id="ARBA00022801"/>
    </source>
</evidence>
<dbReference type="Pfam" id="PF19326">
    <property type="entry name" value="AMP_deaminase"/>
    <property type="match status" value="1"/>
</dbReference>
<proteinExistence type="inferred from homology"/>
<feature type="region of interest" description="Disordered" evidence="11">
    <location>
        <begin position="283"/>
        <end position="335"/>
    </location>
</feature>
<comment type="similarity">
    <text evidence="3">Belongs to the metallo-dependent hydrolases superfamily. Adenosine and AMP deaminases family.</text>
</comment>
<gene>
    <name evidence="12" type="ORF">JI435_165370</name>
</gene>
<evidence type="ECO:0000256" key="1">
    <source>
        <dbReference type="ARBA" id="ARBA00001947"/>
    </source>
</evidence>
<dbReference type="GO" id="GO:0003876">
    <property type="term" value="F:AMP deaminase activity"/>
    <property type="evidence" value="ECO:0007669"/>
    <property type="project" value="UniProtKB-EC"/>
</dbReference>
<keyword evidence="8" id="KW-0546">Nucleotide metabolism</keyword>
<dbReference type="FunFam" id="3.20.20.140:FF:000300">
    <property type="entry name" value="Uncharacterized protein"/>
    <property type="match status" value="1"/>
</dbReference>
<dbReference type="AlphaFoldDB" id="A0A7U2F3D0"/>
<evidence type="ECO:0000313" key="12">
    <source>
        <dbReference type="EMBL" id="QRC97959.1"/>
    </source>
</evidence>
<feature type="compositionally biased region" description="Polar residues" evidence="11">
    <location>
        <begin position="914"/>
        <end position="942"/>
    </location>
</feature>
<evidence type="ECO:0000256" key="7">
    <source>
        <dbReference type="ARBA" id="ARBA00022833"/>
    </source>
</evidence>
<evidence type="ECO:0000256" key="2">
    <source>
        <dbReference type="ARBA" id="ARBA00004955"/>
    </source>
</evidence>
<feature type="compositionally biased region" description="Polar residues" evidence="11">
    <location>
        <begin position="988"/>
        <end position="1012"/>
    </location>
</feature>
<dbReference type="InterPro" id="IPR006650">
    <property type="entry name" value="A/AMP_deam_AS"/>
</dbReference>
<dbReference type="Proteomes" id="UP000663193">
    <property type="component" value="Chromosome 8"/>
</dbReference>
<comment type="pathway">
    <text evidence="2">Purine metabolism; IMP biosynthesis via salvage pathway; IMP from AMP: step 1/1.</text>
</comment>
<dbReference type="PANTHER" id="PTHR11359:SF0">
    <property type="entry name" value="AMP DEAMINASE"/>
    <property type="match status" value="1"/>
</dbReference>
<comment type="cofactor">
    <cofactor evidence="1">
        <name>Zn(2+)</name>
        <dbReference type="ChEBI" id="CHEBI:29105"/>
    </cofactor>
</comment>
<feature type="region of interest" description="Disordered" evidence="11">
    <location>
        <begin position="143"/>
        <end position="189"/>
    </location>
</feature>
<dbReference type="SUPFAM" id="SSF51556">
    <property type="entry name" value="Metallo-dependent hydrolases"/>
    <property type="match status" value="1"/>
</dbReference>
<dbReference type="InterPro" id="IPR006329">
    <property type="entry name" value="AMPD"/>
</dbReference>
<dbReference type="GO" id="GO:0046872">
    <property type="term" value="F:metal ion binding"/>
    <property type="evidence" value="ECO:0007669"/>
    <property type="project" value="UniProtKB-KW"/>
</dbReference>
<evidence type="ECO:0000313" key="13">
    <source>
        <dbReference type="Proteomes" id="UP000663193"/>
    </source>
</evidence>
<feature type="region of interest" description="Disordered" evidence="11">
    <location>
        <begin position="1"/>
        <end position="78"/>
    </location>
</feature>
<dbReference type="NCBIfam" id="TIGR01429">
    <property type="entry name" value="AMP_deaminase"/>
    <property type="match status" value="1"/>
</dbReference>
<dbReference type="VEuPathDB" id="FungiDB:JI435_165370"/>
<name>A0A7U2F3D0_PHANO</name>
<feature type="region of interest" description="Disordered" evidence="11">
    <location>
        <begin position="911"/>
        <end position="1086"/>
    </location>
</feature>
<keyword evidence="6" id="KW-0378">Hydrolase</keyword>
<dbReference type="InterPro" id="IPR032466">
    <property type="entry name" value="Metal_Hydrolase"/>
</dbReference>
<dbReference type="FunFam" id="4.10.800.20:FF:000001">
    <property type="entry name" value="AMP deaminase"/>
    <property type="match status" value="1"/>
</dbReference>
<feature type="compositionally biased region" description="Low complexity" evidence="11">
    <location>
        <begin position="943"/>
        <end position="957"/>
    </location>
</feature>
<dbReference type="EMBL" id="CP069030">
    <property type="protein sequence ID" value="QRC97959.1"/>
    <property type="molecule type" value="Genomic_DNA"/>
</dbReference>
<dbReference type="UniPathway" id="UPA00591">
    <property type="reaction ID" value="UER00663"/>
</dbReference>
<keyword evidence="5" id="KW-0479">Metal-binding</keyword>
<reference evidence="13" key="1">
    <citation type="journal article" date="2021" name="BMC Genomics">
        <title>Chromosome-level genome assembly and manually-curated proteome of model necrotroph Parastagonospora nodorum Sn15 reveals a genome-wide trove of candidate effector homologs, and redundancy of virulence-related functions within an accessory chromosome.</title>
        <authorList>
            <person name="Bertazzoni S."/>
            <person name="Jones D.A.B."/>
            <person name="Phan H.T."/>
            <person name="Tan K.-C."/>
            <person name="Hane J.K."/>
        </authorList>
    </citation>
    <scope>NUCLEOTIDE SEQUENCE [LARGE SCALE GENOMIC DNA]</scope>
    <source>
        <strain evidence="13">SN15 / ATCC MYA-4574 / FGSC 10173)</strain>
    </source>
</reference>
<keyword evidence="7" id="KW-0862">Zinc</keyword>
<feature type="compositionally biased region" description="Low complexity" evidence="11">
    <location>
        <begin position="34"/>
        <end position="44"/>
    </location>
</feature>
<evidence type="ECO:0000256" key="3">
    <source>
        <dbReference type="ARBA" id="ARBA00006676"/>
    </source>
</evidence>
<feature type="compositionally biased region" description="Polar residues" evidence="11">
    <location>
        <begin position="55"/>
        <end position="64"/>
    </location>
</feature>
<evidence type="ECO:0000256" key="10">
    <source>
        <dbReference type="ARBA" id="ARBA00078830"/>
    </source>
</evidence>
<evidence type="ECO:0000256" key="11">
    <source>
        <dbReference type="SAM" id="MobiDB-lite"/>
    </source>
</evidence>
<sequence length="1086" mass="121573">MLKGAFSVDADASPELGPARDDYIPSSEEDELSPEFSEPEAASSRRTHVDPGTGATVQTSTGTSVEEDGNGMLPRDKQRRTAFYDYTAEKQMSHTEAKQFYQRHQWETQNGGSQAGDGYSPAMRAKTFPANFGATDGFDPLGGAESVRSRRSNVSLAHQGHRSVLPIGLSHTEQSQEPRSHMTSSANLLDSHDNQEPLLQADQQARAHTKHPRLPHEEKPMLTEQGIHGAGAGVGVGSGAGGFAMDDSSVTAELSAIYTNVQKVLDLRHKYIRLSLQRNFDNPKDDPSWRIYPPHPEPVWNDSSKERRNASSSMQNSGVLEPAEPPKPPRKMGTNIGEDFHLDDVLPPPGPSEWSFRLDDAGVFQVYETAKSVELDTPIVAIPTLREFYIDLDAILDISSDGPSKSFAFRRLQYLEGKFNLYYLLNEYQETADSKKVPHRDFYNVRKVDTHVHHSACMNQKHLLRFIKSKMKKSPDEVVLFRDGKHLTLKEVFESINLTAYDLSIDTLDMHAHTDSFHRFDKFNLKYNPIGESRLRTIFLKTDNFIKGRYLAEITKEVISDLESSKYQFVEWRISIYGRDIDEWDKLAAWVIDNKLFSPNVRWLIQVPRLYDVYKATGLMDNFQQVILNVFQPLFEVTRDPASHPKLHIFLQRVIGFDSVDDESKVERRVYKKFPIPKEWSTKQNPPYSYWMYYLFANIASLNVWRKQRGFNTFLLRPHCGEAGDTDHMAAAVLCSHSISHGLTLRKLPLLQYIFYLEQIGVAMSPLSNNALFLAYERNPFLSYFRRGLNVSLSTDDPLQFAFTKEPLIEEYSVAAQIYKLSAVDMCELAKHSVEQSGFEHIVKQKWLGANYHLPGVAGNDMARSNVPSIREAFRHETLMQELAMIDRYTRAAQSNRNDLTHSNLQPAADVAQTPKSAQATHPASPNASTHAQPDQSQQFSTLPPGIISGPLGPIQLARQNQSAVAKDGPTSPTSAKEGEVFTRPRRSSSVTMNPSIISGPQPSGASANDAQLQGPGDGSDLGLTRTRSSVALDGEPRMFPGIVSKNARKSSMRSSAVEDGSYPGFRNGEGGVAEAEEQRDTDDEE</sequence>
<dbReference type="Gene3D" id="3.20.20.140">
    <property type="entry name" value="Metal-dependent hydrolases"/>
    <property type="match status" value="1"/>
</dbReference>
<evidence type="ECO:0000256" key="4">
    <source>
        <dbReference type="ARBA" id="ARBA00012775"/>
    </source>
</evidence>
<dbReference type="FunFam" id="3.20.20.140:FF:000214">
    <property type="entry name" value="AMP deaminase Amd1, putative (AFU_orthologue AFUA_8G02860)"/>
    <property type="match status" value="1"/>
</dbReference>
<evidence type="ECO:0000256" key="5">
    <source>
        <dbReference type="ARBA" id="ARBA00022723"/>
    </source>
</evidence>
<dbReference type="CDD" id="cd01319">
    <property type="entry name" value="AMPD"/>
    <property type="match status" value="1"/>
</dbReference>
<dbReference type="Gene3D" id="4.10.800.20">
    <property type="match status" value="1"/>
</dbReference>
<feature type="compositionally biased region" description="Acidic residues" evidence="11">
    <location>
        <begin position="1075"/>
        <end position="1086"/>
    </location>
</feature>
<protein>
    <recommendedName>
        <fullName evidence="9">AMP deaminase</fullName>
        <ecNumber evidence="4">3.5.4.6</ecNumber>
    </recommendedName>
    <alternativeName>
        <fullName evidence="10">Myoadenylate deaminase</fullName>
    </alternativeName>
</protein>
<keyword evidence="13" id="KW-1185">Reference proteome</keyword>
<dbReference type="GO" id="GO:0032264">
    <property type="term" value="P:IMP salvage"/>
    <property type="evidence" value="ECO:0007669"/>
    <property type="project" value="UniProtKB-UniPathway"/>
</dbReference>
<accession>A0A7U2F3D0</accession>
<organism evidence="12 13">
    <name type="scientific">Phaeosphaeria nodorum (strain SN15 / ATCC MYA-4574 / FGSC 10173)</name>
    <name type="common">Glume blotch fungus</name>
    <name type="synonym">Parastagonospora nodorum</name>
    <dbReference type="NCBI Taxonomy" id="321614"/>
    <lineage>
        <taxon>Eukaryota</taxon>
        <taxon>Fungi</taxon>
        <taxon>Dikarya</taxon>
        <taxon>Ascomycota</taxon>
        <taxon>Pezizomycotina</taxon>
        <taxon>Dothideomycetes</taxon>
        <taxon>Pleosporomycetidae</taxon>
        <taxon>Pleosporales</taxon>
        <taxon>Pleosporineae</taxon>
        <taxon>Phaeosphaeriaceae</taxon>
        <taxon>Parastagonospora</taxon>
    </lineage>
</organism>
<dbReference type="OrthoDB" id="1723809at2759"/>
<dbReference type="PROSITE" id="PS00485">
    <property type="entry name" value="A_DEAMINASE"/>
    <property type="match status" value="1"/>
</dbReference>
<evidence type="ECO:0000256" key="9">
    <source>
        <dbReference type="ARBA" id="ARBA00072037"/>
    </source>
</evidence>
<dbReference type="PANTHER" id="PTHR11359">
    <property type="entry name" value="AMP DEAMINASE"/>
    <property type="match status" value="1"/>
</dbReference>